<dbReference type="OrthoDB" id="3200967at2759"/>
<proteinExistence type="predicted"/>
<evidence type="ECO:0000313" key="1">
    <source>
        <dbReference type="EMBL" id="KAG1816763.1"/>
    </source>
</evidence>
<dbReference type="GeneID" id="64623288"/>
<protein>
    <recommendedName>
        <fullName evidence="3">CxC1-like cysteine cluster associated with KDZ transposases domain-containing protein</fullName>
    </recommendedName>
</protein>
<gene>
    <name evidence="1" type="ORF">BJ212DRAFT_1213634</name>
</gene>
<feature type="non-terminal residue" evidence="1">
    <location>
        <position position="140"/>
    </location>
</feature>
<comment type="caution">
    <text evidence="1">The sequence shown here is derived from an EMBL/GenBank/DDBJ whole genome shotgun (WGS) entry which is preliminary data.</text>
</comment>
<dbReference type="AlphaFoldDB" id="A0A9P7EB83"/>
<accession>A0A9P7EB83</accession>
<keyword evidence="2" id="KW-1185">Reference proteome</keyword>
<dbReference type="RefSeq" id="XP_041193323.1">
    <property type="nucleotide sequence ID" value="XM_041329271.1"/>
</dbReference>
<feature type="non-terminal residue" evidence="1">
    <location>
        <position position="1"/>
    </location>
</feature>
<name>A0A9P7EB83_9AGAM</name>
<organism evidence="1 2">
    <name type="scientific">Suillus subaureus</name>
    <dbReference type="NCBI Taxonomy" id="48587"/>
    <lineage>
        <taxon>Eukaryota</taxon>
        <taxon>Fungi</taxon>
        <taxon>Dikarya</taxon>
        <taxon>Basidiomycota</taxon>
        <taxon>Agaricomycotina</taxon>
        <taxon>Agaricomycetes</taxon>
        <taxon>Agaricomycetidae</taxon>
        <taxon>Boletales</taxon>
        <taxon>Suillineae</taxon>
        <taxon>Suillaceae</taxon>
        <taxon>Suillus</taxon>
    </lineage>
</organism>
<dbReference type="Proteomes" id="UP000807769">
    <property type="component" value="Unassembled WGS sequence"/>
</dbReference>
<dbReference type="EMBL" id="JABBWG010000015">
    <property type="protein sequence ID" value="KAG1816763.1"/>
    <property type="molecule type" value="Genomic_DNA"/>
</dbReference>
<reference evidence="1" key="1">
    <citation type="journal article" date="2020" name="New Phytol.">
        <title>Comparative genomics reveals dynamic genome evolution in host specialist ectomycorrhizal fungi.</title>
        <authorList>
            <person name="Lofgren L.A."/>
            <person name="Nguyen N.H."/>
            <person name="Vilgalys R."/>
            <person name="Ruytinx J."/>
            <person name="Liao H.L."/>
            <person name="Branco S."/>
            <person name="Kuo A."/>
            <person name="LaButti K."/>
            <person name="Lipzen A."/>
            <person name="Andreopoulos W."/>
            <person name="Pangilinan J."/>
            <person name="Riley R."/>
            <person name="Hundley H."/>
            <person name="Na H."/>
            <person name="Barry K."/>
            <person name="Grigoriev I.V."/>
            <person name="Stajich J.E."/>
            <person name="Kennedy P.G."/>
        </authorList>
    </citation>
    <scope>NUCLEOTIDE SEQUENCE</scope>
    <source>
        <strain evidence="1">MN1</strain>
    </source>
</reference>
<evidence type="ECO:0000313" key="2">
    <source>
        <dbReference type="Proteomes" id="UP000807769"/>
    </source>
</evidence>
<evidence type="ECO:0008006" key="3">
    <source>
        <dbReference type="Google" id="ProtNLM"/>
    </source>
</evidence>
<sequence>KKQNQWRRWSQEVIPSLIKPYLAYCWQSESLQSNPDLGLLTRDNLHCSAFCRLRSLAVTCVLFDRAFFISITCCECCPAPLQLMTHGLFACAPVTLSLAVDICVLELVKNLFVWMTPNSTAWCDVLEIFLNEQGYKLNTK</sequence>